<accession>A0A8I6RUZ7</accession>
<dbReference type="GO" id="GO:0005634">
    <property type="term" value="C:nucleus"/>
    <property type="evidence" value="ECO:0007669"/>
    <property type="project" value="UniProtKB-SubCell"/>
</dbReference>
<name>A0A8I6RUZ7_CIMLE</name>
<dbReference type="SUPFAM" id="SSF50729">
    <property type="entry name" value="PH domain-like"/>
    <property type="match status" value="1"/>
</dbReference>
<feature type="compositionally biased region" description="Basic and acidic residues" evidence="3">
    <location>
        <begin position="228"/>
        <end position="237"/>
    </location>
</feature>
<feature type="compositionally biased region" description="Polar residues" evidence="3">
    <location>
        <begin position="23"/>
        <end position="76"/>
    </location>
</feature>
<dbReference type="PROSITE" id="PS50196">
    <property type="entry name" value="RANBD1"/>
    <property type="match status" value="1"/>
</dbReference>
<reference evidence="5" key="1">
    <citation type="submission" date="2022-01" db="UniProtKB">
        <authorList>
            <consortium name="EnsemblMetazoa"/>
        </authorList>
    </citation>
    <scope>IDENTIFICATION</scope>
</reference>
<organism evidence="5 6">
    <name type="scientific">Cimex lectularius</name>
    <name type="common">Bed bug</name>
    <name type="synonym">Acanthia lectularia</name>
    <dbReference type="NCBI Taxonomy" id="79782"/>
    <lineage>
        <taxon>Eukaryota</taxon>
        <taxon>Metazoa</taxon>
        <taxon>Ecdysozoa</taxon>
        <taxon>Arthropoda</taxon>
        <taxon>Hexapoda</taxon>
        <taxon>Insecta</taxon>
        <taxon>Pterygota</taxon>
        <taxon>Neoptera</taxon>
        <taxon>Paraneoptera</taxon>
        <taxon>Hemiptera</taxon>
        <taxon>Heteroptera</taxon>
        <taxon>Panheteroptera</taxon>
        <taxon>Cimicomorpha</taxon>
        <taxon>Cimicidae</taxon>
        <taxon>Cimex</taxon>
    </lineage>
</organism>
<protein>
    <recommendedName>
        <fullName evidence="4">RanBD1 domain-containing protein</fullName>
    </recommendedName>
</protein>
<sequence>MADASETEARSSQDSSVSSTESNGETVTSLESRNSNSGKIEIQLSSPRSGALNNSFRLFSNVFGSSPVKSTSSRTFVLNPPKLSNPFASSPEKNESADDQSDDKTTNPVDEKNINHCQHDREDKTKPNDGKMRQDIVKKMAEGGKSVSFMPLRGEPATPCSGAAIQPFSQSSSPALGFVFGQNIHEKVEAAAPGETSTSVTEPVGAAQETEEVKTNGATSEMLFSSSIKKENSEKSTDTSGKTLSEAAREYEEARAVKRKFEEVQVVTGEEEESNVLQINCKLFSWSEYSWVEMGRGTLRVNDTPSTNPPQHRLIMRTVGSLRIVLNTKIWDGMSVDKASSKSLRITAMDCRGVVKVFLIVSSPKDIDQLERCLYWRVRNLKKLEEGINKKAKDGV</sequence>
<feature type="compositionally biased region" description="Low complexity" evidence="3">
    <location>
        <begin position="12"/>
        <end position="22"/>
    </location>
</feature>
<keyword evidence="2" id="KW-0539">Nucleus</keyword>
<dbReference type="AlphaFoldDB" id="A0A8I6RUZ7"/>
<dbReference type="EnsemblMetazoa" id="XM_014395207.2">
    <property type="protein sequence ID" value="XP_014250693.1"/>
    <property type="gene ID" value="LOC106667325"/>
</dbReference>
<dbReference type="GeneID" id="106667325"/>
<evidence type="ECO:0000256" key="2">
    <source>
        <dbReference type="ARBA" id="ARBA00023242"/>
    </source>
</evidence>
<evidence type="ECO:0000256" key="3">
    <source>
        <dbReference type="SAM" id="MobiDB-lite"/>
    </source>
</evidence>
<dbReference type="PANTHER" id="PTHR23138">
    <property type="entry name" value="RAN BINDING PROTEIN"/>
    <property type="match status" value="1"/>
</dbReference>
<evidence type="ECO:0000259" key="4">
    <source>
        <dbReference type="PROSITE" id="PS50196"/>
    </source>
</evidence>
<dbReference type="CDD" id="cd13180">
    <property type="entry name" value="RanBD_RanBP3"/>
    <property type="match status" value="1"/>
</dbReference>
<dbReference type="InterPro" id="IPR000156">
    <property type="entry name" value="Ran_bind_dom"/>
</dbReference>
<evidence type="ECO:0000313" key="5">
    <source>
        <dbReference type="EnsemblMetazoa" id="XP_014250693.1"/>
    </source>
</evidence>
<dbReference type="Proteomes" id="UP000494040">
    <property type="component" value="Unassembled WGS sequence"/>
</dbReference>
<dbReference type="OMA" id="VMIANDA"/>
<dbReference type="InterPro" id="IPR045255">
    <property type="entry name" value="RanBP1-like"/>
</dbReference>
<proteinExistence type="predicted"/>
<dbReference type="SMART" id="SM00160">
    <property type="entry name" value="RanBD"/>
    <property type="match status" value="1"/>
</dbReference>
<dbReference type="Pfam" id="PF00638">
    <property type="entry name" value="Ran_BP1"/>
    <property type="match status" value="1"/>
</dbReference>
<keyword evidence="6" id="KW-1185">Reference proteome</keyword>
<feature type="region of interest" description="Disordered" evidence="3">
    <location>
        <begin position="189"/>
        <end position="245"/>
    </location>
</feature>
<dbReference type="CTD" id="8498"/>
<dbReference type="InterPro" id="IPR011993">
    <property type="entry name" value="PH-like_dom_sf"/>
</dbReference>
<dbReference type="GO" id="GO:0006611">
    <property type="term" value="P:protein export from nucleus"/>
    <property type="evidence" value="ECO:0007669"/>
    <property type="project" value="TreeGrafter"/>
</dbReference>
<feature type="domain" description="RanBD1" evidence="4">
    <location>
        <begin position="250"/>
        <end position="337"/>
    </location>
</feature>
<evidence type="ECO:0000256" key="1">
    <source>
        <dbReference type="ARBA" id="ARBA00004123"/>
    </source>
</evidence>
<dbReference type="OrthoDB" id="10250354at2759"/>
<dbReference type="PANTHER" id="PTHR23138:SF142">
    <property type="entry name" value="RAN-BINDING PROTEIN 3B-RELATED"/>
    <property type="match status" value="1"/>
</dbReference>
<comment type="subcellular location">
    <subcellularLocation>
        <location evidence="1">Nucleus</location>
    </subcellularLocation>
</comment>
<dbReference type="Gene3D" id="2.30.29.30">
    <property type="entry name" value="Pleckstrin-homology domain (PH domain)/Phosphotyrosine-binding domain (PTB)"/>
    <property type="match status" value="1"/>
</dbReference>
<feature type="region of interest" description="Disordered" evidence="3">
    <location>
        <begin position="1"/>
        <end position="133"/>
    </location>
</feature>
<feature type="compositionally biased region" description="Basic and acidic residues" evidence="3">
    <location>
        <begin position="92"/>
        <end position="133"/>
    </location>
</feature>
<dbReference type="RefSeq" id="XP_014250693.1">
    <property type="nucleotide sequence ID" value="XM_014395207.2"/>
</dbReference>
<dbReference type="KEGG" id="clec:106667325"/>
<evidence type="ECO:0000313" key="6">
    <source>
        <dbReference type="Proteomes" id="UP000494040"/>
    </source>
</evidence>